<keyword evidence="3" id="KW-1185">Reference proteome</keyword>
<sequence>MGNLLLTGALCLVLMAIANASGAQNKSYSDTDWNTQFFDNCGLPSRTSIERVKMDGDRKLRFTLHPGDIGRCSTDKNARHSASYWERAELAQKERRGVGRRYKITSEVIFQSGFTGEREAFFQIHGWAEDCQHAYPPVMMKFTNGKMRVETLRGVSNTSSGRHRNALKKNIKISSLYGRPISLELDFDTTTLPGRLSVSLNGHQIVSDTSVQYASCAEPYVKFGIYRPGGKGSETSVVIFDDLRIEQLK</sequence>
<dbReference type="InterPro" id="IPR025975">
    <property type="entry name" value="Polysacc_lyase"/>
</dbReference>
<dbReference type="Pfam" id="PF14099">
    <property type="entry name" value="Polysacc_lyase"/>
    <property type="match status" value="1"/>
</dbReference>
<accession>A0ABQ5VL24</accession>
<dbReference type="Gene3D" id="2.60.120.200">
    <property type="match status" value="1"/>
</dbReference>
<feature type="signal peptide" evidence="1">
    <location>
        <begin position="1"/>
        <end position="23"/>
    </location>
</feature>
<proteinExistence type="predicted"/>
<gene>
    <name evidence="2" type="ORF">GCM10007927_26350</name>
</gene>
<dbReference type="EMBL" id="BSNL01000001">
    <property type="protein sequence ID" value="GLQ27832.1"/>
    <property type="molecule type" value="Genomic_DNA"/>
</dbReference>
<evidence type="ECO:0000313" key="3">
    <source>
        <dbReference type="Proteomes" id="UP001161388"/>
    </source>
</evidence>
<organism evidence="2 3">
    <name type="scientific">Sulfitobacter pacificus</name>
    <dbReference type="NCBI Taxonomy" id="1499314"/>
    <lineage>
        <taxon>Bacteria</taxon>
        <taxon>Pseudomonadati</taxon>
        <taxon>Pseudomonadota</taxon>
        <taxon>Alphaproteobacteria</taxon>
        <taxon>Rhodobacterales</taxon>
        <taxon>Roseobacteraceae</taxon>
        <taxon>Sulfitobacter</taxon>
    </lineage>
</organism>
<protein>
    <recommendedName>
        <fullName evidence="4">Alginate lyase</fullName>
    </recommendedName>
</protein>
<feature type="chain" id="PRO_5047204644" description="Alginate lyase" evidence="1">
    <location>
        <begin position="24"/>
        <end position="249"/>
    </location>
</feature>
<reference evidence="2" key="2">
    <citation type="submission" date="2023-01" db="EMBL/GenBank/DDBJ databases">
        <title>Draft genome sequence of Sulfitobacter pacificus strain NBRC 109915.</title>
        <authorList>
            <person name="Sun Q."/>
            <person name="Mori K."/>
        </authorList>
    </citation>
    <scope>NUCLEOTIDE SEQUENCE</scope>
    <source>
        <strain evidence="2">NBRC 109915</strain>
    </source>
</reference>
<dbReference type="RefSeq" id="WP_284374147.1">
    <property type="nucleotide sequence ID" value="NZ_BSNL01000001.1"/>
</dbReference>
<name>A0ABQ5VL24_9RHOB</name>
<evidence type="ECO:0000313" key="2">
    <source>
        <dbReference type="EMBL" id="GLQ27832.1"/>
    </source>
</evidence>
<dbReference type="Proteomes" id="UP001161388">
    <property type="component" value="Unassembled WGS sequence"/>
</dbReference>
<comment type="caution">
    <text evidence="2">The sequence shown here is derived from an EMBL/GenBank/DDBJ whole genome shotgun (WGS) entry which is preliminary data.</text>
</comment>
<reference evidence="2" key="1">
    <citation type="journal article" date="2014" name="Int. J. Syst. Evol. Microbiol.">
        <title>Complete genome of a new Firmicutes species belonging to the dominant human colonic microbiota ('Ruminococcus bicirculans') reveals two chromosomes and a selective capacity to utilize plant glucans.</title>
        <authorList>
            <consortium name="NISC Comparative Sequencing Program"/>
            <person name="Wegmann U."/>
            <person name="Louis P."/>
            <person name="Goesmann A."/>
            <person name="Henrissat B."/>
            <person name="Duncan S.H."/>
            <person name="Flint H.J."/>
        </authorList>
    </citation>
    <scope>NUCLEOTIDE SEQUENCE</scope>
    <source>
        <strain evidence="2">NBRC 109915</strain>
    </source>
</reference>
<keyword evidence="1" id="KW-0732">Signal</keyword>
<evidence type="ECO:0000256" key="1">
    <source>
        <dbReference type="SAM" id="SignalP"/>
    </source>
</evidence>
<evidence type="ECO:0008006" key="4">
    <source>
        <dbReference type="Google" id="ProtNLM"/>
    </source>
</evidence>